<evidence type="ECO:0000256" key="3">
    <source>
        <dbReference type="ARBA" id="ARBA00004964"/>
    </source>
</evidence>
<dbReference type="InterPro" id="IPR013534">
    <property type="entry name" value="Starch_synth_cat_dom"/>
</dbReference>
<evidence type="ECO:0000256" key="2">
    <source>
        <dbReference type="ARBA" id="ARBA00002764"/>
    </source>
</evidence>
<comment type="function">
    <text evidence="2 11">Synthesizes alpha-1,4-glucan chains using ADP-glucose.</text>
</comment>
<evidence type="ECO:0000256" key="7">
    <source>
        <dbReference type="ARBA" id="ARBA00022676"/>
    </source>
</evidence>
<evidence type="ECO:0000256" key="1">
    <source>
        <dbReference type="ARBA" id="ARBA00001478"/>
    </source>
</evidence>
<comment type="pathway">
    <text evidence="3 11">Glycan biosynthesis; glycogen biosynthesis.</text>
</comment>
<keyword evidence="7 11" id="KW-0328">Glycosyltransferase</keyword>
<dbReference type="SUPFAM" id="SSF53756">
    <property type="entry name" value="UDP-Glycosyltransferase/glycogen phosphorylase"/>
    <property type="match status" value="1"/>
</dbReference>
<evidence type="ECO:0000259" key="12">
    <source>
        <dbReference type="Pfam" id="PF00534"/>
    </source>
</evidence>
<gene>
    <name evidence="11 14" type="primary">glgA</name>
    <name evidence="14" type="ORF">ACERLL_14355</name>
</gene>
<keyword evidence="9 11" id="KW-0320">Glycogen biosynthesis</keyword>
<reference evidence="14 15" key="1">
    <citation type="submission" date="2024-08" db="EMBL/GenBank/DDBJ databases">
        <title>Whole-genome sequencing of halo(alkali)philic microorganisms from hypersaline lakes.</title>
        <authorList>
            <person name="Sorokin D.Y."/>
            <person name="Merkel A.Y."/>
            <person name="Messina E."/>
            <person name="Yakimov M."/>
        </authorList>
    </citation>
    <scope>NUCLEOTIDE SEQUENCE [LARGE SCALE GENOMIC DNA]</scope>
    <source>
        <strain evidence="14 15">Cl-TMA</strain>
    </source>
</reference>
<dbReference type="PANTHER" id="PTHR45825">
    <property type="entry name" value="GRANULE-BOUND STARCH SYNTHASE 1, CHLOROPLASTIC/AMYLOPLASTIC"/>
    <property type="match status" value="1"/>
</dbReference>
<dbReference type="InterPro" id="IPR001296">
    <property type="entry name" value="Glyco_trans_1"/>
</dbReference>
<dbReference type="HAMAP" id="MF_00484">
    <property type="entry name" value="Glycogen_synth"/>
    <property type="match status" value="1"/>
</dbReference>
<accession>A0ABV4TXM3</accession>
<keyword evidence="8 11" id="KW-0808">Transferase</keyword>
<evidence type="ECO:0000256" key="4">
    <source>
        <dbReference type="ARBA" id="ARBA00010281"/>
    </source>
</evidence>
<proteinExistence type="inferred from homology"/>
<evidence type="ECO:0000256" key="8">
    <source>
        <dbReference type="ARBA" id="ARBA00022679"/>
    </source>
</evidence>
<dbReference type="GO" id="GO:0009011">
    <property type="term" value="F:alpha-1,4-glucan glucosyltransferase (ADP-glucose donor) activity"/>
    <property type="evidence" value="ECO:0007669"/>
    <property type="project" value="UniProtKB-EC"/>
</dbReference>
<comment type="similarity">
    <text evidence="4 11">Belongs to the glycosyltransferase 1 family. Bacterial/plant glycogen synthase subfamily.</text>
</comment>
<dbReference type="Pfam" id="PF08323">
    <property type="entry name" value="Glyco_transf_5"/>
    <property type="match status" value="1"/>
</dbReference>
<comment type="catalytic activity">
    <reaction evidence="1 11">
        <text>[(1-&gt;4)-alpha-D-glucosyl](n) + ADP-alpha-D-glucose = [(1-&gt;4)-alpha-D-glucosyl](n+1) + ADP + H(+)</text>
        <dbReference type="Rhea" id="RHEA:18189"/>
        <dbReference type="Rhea" id="RHEA-COMP:9584"/>
        <dbReference type="Rhea" id="RHEA-COMP:9587"/>
        <dbReference type="ChEBI" id="CHEBI:15378"/>
        <dbReference type="ChEBI" id="CHEBI:15444"/>
        <dbReference type="ChEBI" id="CHEBI:57498"/>
        <dbReference type="ChEBI" id="CHEBI:456216"/>
        <dbReference type="EC" id="2.4.1.21"/>
    </reaction>
</comment>
<sequence length="486" mass="52999">MLKILFVSSEVHPFVKTGGLGDVSASLPFALSELGHDVRILLPGYADTLRKLEAPPPVPGWNGARLDGATDLLEARLPDSTVPVWLLDAPGFSDRPGNPYVGPDGAPHPDNARRFDRLARAAAAIAGDRAGLGWMPDVIHCNDWQTGLVPVRMLLNRVPVAVVFTVHNIAYQGLFPFATFQELGLPPWLWHPDALEFYDHLSFMKGGAVFADRLTTVSPTYAREIQTPAHGWGLEGLFSHRAAELTGILNGIDHRQWDPETDRFLPAHYSSQDLSGKRTVKEALQAELDLDPEPDTPLLGVVSRLADQKGIDLILGASHELLAQGTQLAVVGTGDRYYETTLRRLAEYHPGRVGLHLGFSEALAHRLEAGADMLLMPSRFEPCGLNQLYGLRYGTVPVVRAVGGLADSVVDADSENLAAGRATGITFLDDTPAALAGAVRRALTLYETPDRWRRIQVTGMGQDFTWERSAARYVEIYRSALEASEG</sequence>
<feature type="domain" description="Glycosyl transferase family 1" evidence="12">
    <location>
        <begin position="294"/>
        <end position="454"/>
    </location>
</feature>
<dbReference type="PANTHER" id="PTHR45825:SF11">
    <property type="entry name" value="ALPHA AMYLASE DOMAIN-CONTAINING PROTEIN"/>
    <property type="match status" value="1"/>
</dbReference>
<name>A0ABV4TXM3_9GAMM</name>
<dbReference type="EMBL" id="JBGUAW010000010">
    <property type="protein sequence ID" value="MFA9462003.1"/>
    <property type="molecule type" value="Genomic_DNA"/>
</dbReference>
<feature type="binding site" evidence="11">
    <location>
        <position position="16"/>
    </location>
    <ligand>
        <name>ADP-alpha-D-glucose</name>
        <dbReference type="ChEBI" id="CHEBI:57498"/>
    </ligand>
</feature>
<comment type="caution">
    <text evidence="14">The sequence shown here is derived from an EMBL/GenBank/DDBJ whole genome shotgun (WGS) entry which is preliminary data.</text>
</comment>
<evidence type="ECO:0000256" key="5">
    <source>
        <dbReference type="ARBA" id="ARBA00012588"/>
    </source>
</evidence>
<protein>
    <recommendedName>
        <fullName evidence="6 11">Glycogen synthase</fullName>
        <ecNumber evidence="5 11">2.4.1.21</ecNumber>
    </recommendedName>
    <alternativeName>
        <fullName evidence="10 11">Starch [bacterial glycogen] synthase</fullName>
    </alternativeName>
</protein>
<evidence type="ECO:0000313" key="15">
    <source>
        <dbReference type="Proteomes" id="UP001575181"/>
    </source>
</evidence>
<dbReference type="RefSeq" id="WP_373656792.1">
    <property type="nucleotide sequence ID" value="NZ_JBGUAW010000010.1"/>
</dbReference>
<dbReference type="NCBIfam" id="NF001899">
    <property type="entry name" value="PRK00654.1-2"/>
    <property type="match status" value="1"/>
</dbReference>
<evidence type="ECO:0000313" key="14">
    <source>
        <dbReference type="EMBL" id="MFA9462003.1"/>
    </source>
</evidence>
<evidence type="ECO:0000256" key="6">
    <source>
        <dbReference type="ARBA" id="ARBA00019935"/>
    </source>
</evidence>
<dbReference type="Pfam" id="PF00534">
    <property type="entry name" value="Glycos_transf_1"/>
    <property type="match status" value="1"/>
</dbReference>
<feature type="domain" description="Starch synthase catalytic" evidence="13">
    <location>
        <begin position="3"/>
        <end position="239"/>
    </location>
</feature>
<evidence type="ECO:0000259" key="13">
    <source>
        <dbReference type="Pfam" id="PF08323"/>
    </source>
</evidence>
<organism evidence="14 15">
    <name type="scientific">Thiohalorhabdus methylotrophus</name>
    <dbReference type="NCBI Taxonomy" id="3242694"/>
    <lineage>
        <taxon>Bacteria</taxon>
        <taxon>Pseudomonadati</taxon>
        <taxon>Pseudomonadota</taxon>
        <taxon>Gammaproteobacteria</taxon>
        <taxon>Thiohalorhabdales</taxon>
        <taxon>Thiohalorhabdaceae</taxon>
        <taxon>Thiohalorhabdus</taxon>
    </lineage>
</organism>
<dbReference type="CDD" id="cd03791">
    <property type="entry name" value="GT5_Glycogen_synthase_DULL1-like"/>
    <property type="match status" value="1"/>
</dbReference>
<evidence type="ECO:0000256" key="9">
    <source>
        <dbReference type="ARBA" id="ARBA00023056"/>
    </source>
</evidence>
<evidence type="ECO:0000256" key="10">
    <source>
        <dbReference type="ARBA" id="ARBA00031722"/>
    </source>
</evidence>
<dbReference type="Proteomes" id="UP001575181">
    <property type="component" value="Unassembled WGS sequence"/>
</dbReference>
<dbReference type="NCBIfam" id="TIGR02095">
    <property type="entry name" value="glgA"/>
    <property type="match status" value="1"/>
</dbReference>
<evidence type="ECO:0000256" key="11">
    <source>
        <dbReference type="HAMAP-Rule" id="MF_00484"/>
    </source>
</evidence>
<dbReference type="Gene3D" id="3.40.50.2000">
    <property type="entry name" value="Glycogen Phosphorylase B"/>
    <property type="match status" value="2"/>
</dbReference>
<keyword evidence="15" id="KW-1185">Reference proteome</keyword>
<dbReference type="EC" id="2.4.1.21" evidence="5 11"/>
<dbReference type="InterPro" id="IPR011835">
    <property type="entry name" value="GS/SS"/>
</dbReference>